<sequence>MGGYETTEEGSVLSRDAPAADDGAAAMSAPAVAESAAASPFVHSRLLDSVASFTHHRDIAALDHSLVLSLAELTSAHRVVLAKRATDGAYVESIVRCVPDAQGAYQLQADDPDRVDPALKLLHRCMHRLEVQMERVQSVHRLVVPILRDGRAIGALQLDSDMPPATSRPLADGFARIYANYTGLLHESERDKLTGLYNRRSFERQLQRLLHQREQALRQAAMARPEPSEQHGMLAAGPPQVWLAILDIDHFKRINDNYGHIYGDEVILLLAQQMRACFRRGDVLFRFGGEEFVILFGATEQAIVHTVLERFRRRIAEHVFPQVGSVTVSIGYAGVGRHDYPASALDRADKALYFAKQHGRNGTYGYENLSARGLLGREMAAGSIDLF</sequence>
<dbReference type="PANTHER" id="PTHR45138:SF9">
    <property type="entry name" value="DIGUANYLATE CYCLASE DGCM-RELATED"/>
    <property type="match status" value="1"/>
</dbReference>
<evidence type="ECO:0000313" key="4">
    <source>
        <dbReference type="EMBL" id="MET4569150.1"/>
    </source>
</evidence>
<evidence type="ECO:0000259" key="3">
    <source>
        <dbReference type="PROSITE" id="PS50887"/>
    </source>
</evidence>
<comment type="caution">
    <text evidence="4">The sequence shown here is derived from an EMBL/GenBank/DDBJ whole genome shotgun (WGS) entry which is preliminary data.</text>
</comment>
<accession>A0ABV2PWP6</accession>
<organism evidence="4 5">
    <name type="scientific">Rhodanobacter soli</name>
    <dbReference type="NCBI Taxonomy" id="590609"/>
    <lineage>
        <taxon>Bacteria</taxon>
        <taxon>Pseudomonadati</taxon>
        <taxon>Pseudomonadota</taxon>
        <taxon>Gammaproteobacteria</taxon>
        <taxon>Lysobacterales</taxon>
        <taxon>Rhodanobacteraceae</taxon>
        <taxon>Rhodanobacter</taxon>
    </lineage>
</organism>
<evidence type="ECO:0000256" key="1">
    <source>
        <dbReference type="ARBA" id="ARBA00012528"/>
    </source>
</evidence>
<keyword evidence="5" id="KW-1185">Reference proteome</keyword>
<gene>
    <name evidence="4" type="ORF">ABIE04_001477</name>
</gene>
<evidence type="ECO:0000313" key="5">
    <source>
        <dbReference type="Proteomes" id="UP001549251"/>
    </source>
</evidence>
<proteinExistence type="predicted"/>
<comment type="catalytic activity">
    <reaction evidence="2">
        <text>2 GTP = 3',3'-c-di-GMP + 2 diphosphate</text>
        <dbReference type="Rhea" id="RHEA:24898"/>
        <dbReference type="ChEBI" id="CHEBI:33019"/>
        <dbReference type="ChEBI" id="CHEBI:37565"/>
        <dbReference type="ChEBI" id="CHEBI:58805"/>
        <dbReference type="EC" id="2.7.7.65"/>
    </reaction>
</comment>
<dbReference type="CDD" id="cd01949">
    <property type="entry name" value="GGDEF"/>
    <property type="match status" value="1"/>
</dbReference>
<dbReference type="EC" id="2.7.7.65" evidence="1"/>
<dbReference type="RefSeq" id="WP_354548188.1">
    <property type="nucleotide sequence ID" value="NZ_JBEPSD010000001.1"/>
</dbReference>
<name>A0ABV2PWP6_9GAMM</name>
<dbReference type="InterPro" id="IPR029787">
    <property type="entry name" value="Nucleotide_cyclase"/>
</dbReference>
<dbReference type="InterPro" id="IPR043128">
    <property type="entry name" value="Rev_trsase/Diguanyl_cyclase"/>
</dbReference>
<dbReference type="SUPFAM" id="SSF55781">
    <property type="entry name" value="GAF domain-like"/>
    <property type="match status" value="1"/>
</dbReference>
<feature type="domain" description="GGDEF" evidence="3">
    <location>
        <begin position="239"/>
        <end position="368"/>
    </location>
</feature>
<protein>
    <recommendedName>
        <fullName evidence="1">diguanylate cyclase</fullName>
        <ecNumber evidence="1">2.7.7.65</ecNumber>
    </recommendedName>
</protein>
<dbReference type="InterPro" id="IPR000160">
    <property type="entry name" value="GGDEF_dom"/>
</dbReference>
<dbReference type="SMART" id="SM00267">
    <property type="entry name" value="GGDEF"/>
    <property type="match status" value="1"/>
</dbReference>
<evidence type="ECO:0000256" key="2">
    <source>
        <dbReference type="ARBA" id="ARBA00034247"/>
    </source>
</evidence>
<dbReference type="NCBIfam" id="TIGR00254">
    <property type="entry name" value="GGDEF"/>
    <property type="match status" value="1"/>
</dbReference>
<dbReference type="InterPro" id="IPR050469">
    <property type="entry name" value="Diguanylate_Cyclase"/>
</dbReference>
<dbReference type="Proteomes" id="UP001549251">
    <property type="component" value="Unassembled WGS sequence"/>
</dbReference>
<dbReference type="PROSITE" id="PS50887">
    <property type="entry name" value="GGDEF"/>
    <property type="match status" value="1"/>
</dbReference>
<dbReference type="Gene3D" id="3.30.70.270">
    <property type="match status" value="1"/>
</dbReference>
<reference evidence="4 5" key="1">
    <citation type="submission" date="2024-06" db="EMBL/GenBank/DDBJ databases">
        <title>Sorghum-associated microbial communities from plants grown in Nebraska, USA.</title>
        <authorList>
            <person name="Schachtman D."/>
        </authorList>
    </citation>
    <scope>NUCLEOTIDE SEQUENCE [LARGE SCALE GENOMIC DNA]</scope>
    <source>
        <strain evidence="4 5">1757</strain>
    </source>
</reference>
<dbReference type="SUPFAM" id="SSF55073">
    <property type="entry name" value="Nucleotide cyclase"/>
    <property type="match status" value="1"/>
</dbReference>
<dbReference type="PANTHER" id="PTHR45138">
    <property type="entry name" value="REGULATORY COMPONENTS OF SENSORY TRANSDUCTION SYSTEM"/>
    <property type="match status" value="1"/>
</dbReference>
<dbReference type="Pfam" id="PF00990">
    <property type="entry name" value="GGDEF"/>
    <property type="match status" value="1"/>
</dbReference>
<dbReference type="EMBL" id="JBEPSD010000001">
    <property type="protein sequence ID" value="MET4569150.1"/>
    <property type="molecule type" value="Genomic_DNA"/>
</dbReference>